<proteinExistence type="predicted"/>
<organism evidence="10 11">
    <name type="scientific">Bicyclus anynana</name>
    <name type="common">Squinting bush brown butterfly</name>
    <dbReference type="NCBI Taxonomy" id="110368"/>
    <lineage>
        <taxon>Eukaryota</taxon>
        <taxon>Metazoa</taxon>
        <taxon>Ecdysozoa</taxon>
        <taxon>Arthropoda</taxon>
        <taxon>Hexapoda</taxon>
        <taxon>Insecta</taxon>
        <taxon>Pterygota</taxon>
        <taxon>Neoptera</taxon>
        <taxon>Endopterygota</taxon>
        <taxon>Lepidoptera</taxon>
        <taxon>Glossata</taxon>
        <taxon>Ditrysia</taxon>
        <taxon>Papilionoidea</taxon>
        <taxon>Nymphalidae</taxon>
        <taxon>Satyrinae</taxon>
        <taxon>Satyrini</taxon>
        <taxon>Mycalesina</taxon>
        <taxon>Bicyclus</taxon>
    </lineage>
</organism>
<dbReference type="InterPro" id="IPR050888">
    <property type="entry name" value="ZnF_C2H2-type_TF"/>
</dbReference>
<dbReference type="GO" id="GO:0008270">
    <property type="term" value="F:zinc ion binding"/>
    <property type="evidence" value="ECO:0007669"/>
    <property type="project" value="UniProtKB-KW"/>
</dbReference>
<reference evidence="11" key="1">
    <citation type="submission" date="2025-08" db="UniProtKB">
        <authorList>
            <consortium name="RefSeq"/>
        </authorList>
    </citation>
    <scope>IDENTIFICATION</scope>
</reference>
<dbReference type="KEGG" id="bany:112054123"/>
<feature type="domain" description="C2H2-type" evidence="9">
    <location>
        <begin position="175"/>
        <end position="203"/>
    </location>
</feature>
<evidence type="ECO:0000256" key="3">
    <source>
        <dbReference type="ARBA" id="ARBA00022737"/>
    </source>
</evidence>
<feature type="region of interest" description="Disordered" evidence="8">
    <location>
        <begin position="27"/>
        <end position="60"/>
    </location>
</feature>
<feature type="region of interest" description="Disordered" evidence="8">
    <location>
        <begin position="1332"/>
        <end position="1366"/>
    </location>
</feature>
<keyword evidence="4 7" id="KW-0863">Zinc-finger</keyword>
<feature type="compositionally biased region" description="Polar residues" evidence="8">
    <location>
        <begin position="34"/>
        <end position="52"/>
    </location>
</feature>
<keyword evidence="10" id="KW-1185">Reference proteome</keyword>
<feature type="compositionally biased region" description="Polar residues" evidence="8">
    <location>
        <begin position="1300"/>
        <end position="1314"/>
    </location>
</feature>
<evidence type="ECO:0000259" key="9">
    <source>
        <dbReference type="PROSITE" id="PS50157"/>
    </source>
</evidence>
<dbReference type="PANTHER" id="PTHR24406">
    <property type="entry name" value="TRANSCRIPTIONAL REPRESSOR CTCFL-RELATED"/>
    <property type="match status" value="1"/>
</dbReference>
<evidence type="ECO:0000256" key="8">
    <source>
        <dbReference type="SAM" id="MobiDB-lite"/>
    </source>
</evidence>
<dbReference type="PROSITE" id="PS00028">
    <property type="entry name" value="ZINC_FINGER_C2H2_1"/>
    <property type="match status" value="5"/>
</dbReference>
<keyword evidence="5" id="KW-0862">Zinc</keyword>
<keyword evidence="2" id="KW-0479">Metal-binding</keyword>
<dbReference type="GO" id="GO:0005634">
    <property type="term" value="C:nucleus"/>
    <property type="evidence" value="ECO:0007669"/>
    <property type="project" value="UniProtKB-SubCell"/>
</dbReference>
<dbReference type="InterPro" id="IPR036236">
    <property type="entry name" value="Znf_C2H2_sf"/>
</dbReference>
<feature type="domain" description="C2H2-type" evidence="9">
    <location>
        <begin position="126"/>
        <end position="154"/>
    </location>
</feature>
<feature type="compositionally biased region" description="Polar residues" evidence="8">
    <location>
        <begin position="435"/>
        <end position="461"/>
    </location>
</feature>
<keyword evidence="3" id="KW-0677">Repeat</keyword>
<sequence length="1430" mass="160625">MTTEQKFDCIFCQESFEDKETLQIHFRKHGDPKFNQSTKTGKSRSQNESPTAERSGEESEMVECDVCEEVFLTISKAITHKHKAHPDHDSKYFCPFCGKLFTMKHLLNKHIQSNHNLEVLRTSKEFHCDMCSVTFNVPSAMLYHNKFFHRQDTEIPAIGTSKKIKLFNQEMLQVYYCSFCGEEFHNKVNLHKHVSEDHCDENQSPNEVLRCPLCEAIFYHLDAYEIHLMFHSSEDVYSEKNELVDQITEFSLETVAPIMEKVEEEAELDTQPEDEGINNFLQLVMGDQTDNVSMEKVKHKKHKKHKKSKKASITLDEFLNMNKDVFGDGLGDVQGIEEVPTQVVLKKVKAKAPARNDAKIVNADLAKLKKHGIIVKTKPKHNASVKSLNISKAKQLISGGGVNNKNIMLQKSPNDILSKLLNQGNSQIKIVKKSAAQSTNNEQDSTSSVVSDAISNPSEPNTPLPSDGEKDCETDLKSNILETPLTNELCKESNAPDETENEVHTEMSSPVSNCKDIISHNQMALENEETKALEKICESKFVNSDLASNPCEQQDETKSNEIEKCSVTEVHDSDKVNDESHHYNDSKKEIETNNANKTPLSALKHLSHLTVKPLASQKNIFQYNRKEELTVKENLETDNTHNSTKQDTFNKILKSCGQVTVKKANQNVLNTSGIESDEEIDQEYNDDLENDDINHETMSDLKHETTNINRNNKNDMVEMKEPKLELVPLSQSICDIYLSNKNNGDELDNLTTDQQTTKEKKEEQNLHSSKETSNLDILKRLTNVTAKPLNIAKVSNQYPSCVKVKQNFVPAQQKNISKGIDKEIEVFNIDDSDEETDGDTLNNTSEVKSSGGVSNDVLKNLSRNITIKSNEMKTVPNNMNKNINLQTSTMRSDSYSESFTQIKQSKEIQKSLNLQNKLKTLGNITVKSSNSSPNVCNKSYEDYEDEQGESGSDNETLGRVKITEVNEDDMSDGDLNEQHSNAVVESPNASNSEYEDNQDDFNDDLPDFENHIKMTTLQKNEVPIIKKAVPHLDNLKNLNKTLTIKPINTKNVEQAPNAASNREVSEGPKSTTQEMALKPYKPNVPQTEHPLNKNIHQPSGSSNQTSFNQKVNTASNQVKTVNTVKRFQSQTVIEEITTTVTKTIRTVNSSTNEVMQSTAQQNKPINRPQKILNKPPGKGTAIRHLSPTIGTKIRNAVPVARSPNTTIVRPSNQVVPVRPVFNRPRFPAPSILAVRKVVPPRCSPQRPAIGRLKISPNALAQSNKRPSDESLGNFSAFKKPKDMSPSKELADFSDDDSPMQYASTSQTRSDFSSVTKKAKGFVTATQTRSEVNMTQQQISKGVGSTQVRSEVSMSSQQQLSRLNNMSGLKVVKTSSKQMMQVEERCEMSPGKRNTLEALEKLQRQGLLVKKPRIEEQGHAFSESDEEMDEQ</sequence>
<feature type="region of interest" description="Disordered" evidence="8">
    <location>
        <begin position="1054"/>
        <end position="1073"/>
    </location>
</feature>
<dbReference type="GeneID" id="112054123"/>
<name>A0A6J1NPA7_BICAN</name>
<dbReference type="SMART" id="SM00355">
    <property type="entry name" value="ZnF_C2H2"/>
    <property type="match status" value="6"/>
</dbReference>
<feature type="region of interest" description="Disordered" evidence="8">
    <location>
        <begin position="1241"/>
        <end position="1314"/>
    </location>
</feature>
<protein>
    <submittedName>
        <fullName evidence="11">Protein PFF0380w</fullName>
    </submittedName>
</protein>
<gene>
    <name evidence="11" type="primary">LOC112054123</name>
</gene>
<feature type="region of interest" description="Disordered" evidence="8">
    <location>
        <begin position="832"/>
        <end position="852"/>
    </location>
</feature>
<evidence type="ECO:0000313" key="11">
    <source>
        <dbReference type="RefSeq" id="XP_023949550.2"/>
    </source>
</evidence>
<feature type="region of interest" description="Disordered" evidence="8">
    <location>
        <begin position="1409"/>
        <end position="1430"/>
    </location>
</feature>
<evidence type="ECO:0000256" key="6">
    <source>
        <dbReference type="ARBA" id="ARBA00023242"/>
    </source>
</evidence>
<feature type="domain" description="C2H2-type" evidence="9">
    <location>
        <begin position="7"/>
        <end position="34"/>
    </location>
</feature>
<dbReference type="RefSeq" id="XP_023949550.2">
    <property type="nucleotide sequence ID" value="XM_024093782.2"/>
</dbReference>
<dbReference type="SUPFAM" id="SSF57667">
    <property type="entry name" value="beta-beta-alpha zinc fingers"/>
    <property type="match status" value="1"/>
</dbReference>
<feature type="compositionally biased region" description="Polar residues" evidence="8">
    <location>
        <begin position="925"/>
        <end position="937"/>
    </location>
</feature>
<keyword evidence="6" id="KW-0539">Nucleus</keyword>
<dbReference type="PROSITE" id="PS50157">
    <property type="entry name" value="ZINC_FINGER_C2H2_2"/>
    <property type="match status" value="4"/>
</dbReference>
<dbReference type="Pfam" id="PF00096">
    <property type="entry name" value="zf-C2H2"/>
    <property type="match status" value="1"/>
</dbReference>
<feature type="region of interest" description="Disordered" evidence="8">
    <location>
        <begin position="433"/>
        <end position="510"/>
    </location>
</feature>
<feature type="compositionally biased region" description="Basic and acidic residues" evidence="8">
    <location>
        <begin position="1279"/>
        <end position="1290"/>
    </location>
</feature>
<evidence type="ECO:0000256" key="1">
    <source>
        <dbReference type="ARBA" id="ARBA00004123"/>
    </source>
</evidence>
<evidence type="ECO:0000256" key="4">
    <source>
        <dbReference type="ARBA" id="ARBA00022771"/>
    </source>
</evidence>
<comment type="subcellular location">
    <subcellularLocation>
        <location evidence="1">Nucleus</location>
    </subcellularLocation>
</comment>
<feature type="compositionally biased region" description="Polar residues" evidence="8">
    <location>
        <begin position="839"/>
        <end position="852"/>
    </location>
</feature>
<feature type="compositionally biased region" description="Basic and acidic residues" evidence="8">
    <location>
        <begin position="467"/>
        <end position="476"/>
    </location>
</feature>
<accession>A0A6J1NPA7</accession>
<evidence type="ECO:0000313" key="10">
    <source>
        <dbReference type="Proteomes" id="UP001652582"/>
    </source>
</evidence>
<evidence type="ECO:0000256" key="2">
    <source>
        <dbReference type="ARBA" id="ARBA00022723"/>
    </source>
</evidence>
<dbReference type="Proteomes" id="UP001652582">
    <property type="component" value="Chromosome 14"/>
</dbReference>
<evidence type="ECO:0000256" key="7">
    <source>
        <dbReference type="PROSITE-ProRule" id="PRU00042"/>
    </source>
</evidence>
<dbReference type="Gene3D" id="3.30.160.60">
    <property type="entry name" value="Classic Zinc Finger"/>
    <property type="match status" value="2"/>
</dbReference>
<evidence type="ECO:0000256" key="5">
    <source>
        <dbReference type="ARBA" id="ARBA00022833"/>
    </source>
</evidence>
<feature type="region of interest" description="Disordered" evidence="8">
    <location>
        <begin position="925"/>
        <end position="959"/>
    </location>
</feature>
<feature type="domain" description="C2H2-type" evidence="9">
    <location>
        <begin position="92"/>
        <end position="120"/>
    </location>
</feature>
<dbReference type="InterPro" id="IPR013087">
    <property type="entry name" value="Znf_C2H2_type"/>
</dbReference>
<dbReference type="OrthoDB" id="203599at2759"/>